<reference evidence="3" key="1">
    <citation type="submission" date="2022-10" db="EMBL/GenBank/DDBJ databases">
        <title>The WGS of Solirubrobacter sp. CPCC 204708.</title>
        <authorList>
            <person name="Jiang Z."/>
        </authorList>
    </citation>
    <scope>NUCLEOTIDE SEQUENCE</scope>
    <source>
        <strain evidence="3">CPCC 204708</strain>
    </source>
</reference>
<feature type="signal peptide" evidence="1">
    <location>
        <begin position="1"/>
        <end position="22"/>
    </location>
</feature>
<evidence type="ECO:0000259" key="2">
    <source>
        <dbReference type="Pfam" id="PF26571"/>
    </source>
</evidence>
<gene>
    <name evidence="3" type="ORF">OJ962_11220</name>
</gene>
<organism evidence="3 4">
    <name type="scientific">Solirubrobacter deserti</name>
    <dbReference type="NCBI Taxonomy" id="2282478"/>
    <lineage>
        <taxon>Bacteria</taxon>
        <taxon>Bacillati</taxon>
        <taxon>Actinomycetota</taxon>
        <taxon>Thermoleophilia</taxon>
        <taxon>Solirubrobacterales</taxon>
        <taxon>Solirubrobacteraceae</taxon>
        <taxon>Solirubrobacter</taxon>
    </lineage>
</organism>
<protein>
    <recommendedName>
        <fullName evidence="2">ARB-07466-like C-terminal domain-containing protein</fullName>
    </recommendedName>
</protein>
<dbReference type="Proteomes" id="UP001147700">
    <property type="component" value="Unassembled WGS sequence"/>
</dbReference>
<name>A0ABT4RHX5_9ACTN</name>
<comment type="caution">
    <text evidence="3">The sequence shown here is derived from an EMBL/GenBank/DDBJ whole genome shotgun (WGS) entry which is preliminary data.</text>
</comment>
<evidence type="ECO:0000256" key="1">
    <source>
        <dbReference type="SAM" id="SignalP"/>
    </source>
</evidence>
<keyword evidence="4" id="KW-1185">Reference proteome</keyword>
<keyword evidence="1" id="KW-0732">Signal</keyword>
<proteinExistence type="predicted"/>
<evidence type="ECO:0000313" key="3">
    <source>
        <dbReference type="EMBL" id="MDA0138073.1"/>
    </source>
</evidence>
<feature type="chain" id="PRO_5046586378" description="ARB-07466-like C-terminal domain-containing protein" evidence="1">
    <location>
        <begin position="23"/>
        <end position="205"/>
    </location>
</feature>
<dbReference type="Pfam" id="PF26571">
    <property type="entry name" value="VldE"/>
    <property type="match status" value="1"/>
</dbReference>
<sequence length="205" mass="22609">MLARLLALVVVLGLSAPAAARAYESPVAYTAVSHNPADALAELPLEDSTYDPATKCSARRKPGMTAFVAWLTRHAEGAFWGTYRCEKWGKRSASLHAEGRAVDWALDVDVPLQRRAAEKLIALFLAPDRLGQPQALARRMGVEEIIWDCSYWGAGMASFRPYSPCLSKRGKLRTHVNKTVAHRDHLHLGLTKAGAAKKTSFWTQR</sequence>
<dbReference type="RefSeq" id="WP_202954149.1">
    <property type="nucleotide sequence ID" value="NZ_JAPCID010000013.1"/>
</dbReference>
<dbReference type="EMBL" id="JAPCID010000013">
    <property type="protein sequence ID" value="MDA0138073.1"/>
    <property type="molecule type" value="Genomic_DNA"/>
</dbReference>
<dbReference type="InterPro" id="IPR058593">
    <property type="entry name" value="ARB_07466-like_C"/>
</dbReference>
<evidence type="ECO:0000313" key="4">
    <source>
        <dbReference type="Proteomes" id="UP001147700"/>
    </source>
</evidence>
<feature type="domain" description="ARB-07466-like C-terminal" evidence="2">
    <location>
        <begin position="61"/>
        <end position="163"/>
    </location>
</feature>
<accession>A0ABT4RHX5</accession>